<accession>A0A1G7BCF5</accession>
<reference evidence="9 10" key="1">
    <citation type="submission" date="2016-10" db="EMBL/GenBank/DDBJ databases">
        <authorList>
            <person name="de Groot N.N."/>
        </authorList>
    </citation>
    <scope>NUCLEOTIDE SEQUENCE [LARGE SCALE GENOMIC DNA]</scope>
    <source>
        <strain evidence="9 10">DSM 24015</strain>
    </source>
</reference>
<proteinExistence type="inferred from homology"/>
<evidence type="ECO:0000313" key="10">
    <source>
        <dbReference type="Proteomes" id="UP000198517"/>
    </source>
</evidence>
<dbReference type="EC" id="2.7.7.13" evidence="2"/>
<keyword evidence="3 9" id="KW-0808">Transferase</keyword>
<evidence type="ECO:0000256" key="4">
    <source>
        <dbReference type="ARBA" id="ARBA00022695"/>
    </source>
</evidence>
<keyword evidence="10" id="KW-1185">Reference proteome</keyword>
<dbReference type="GO" id="GO:0005525">
    <property type="term" value="F:GTP binding"/>
    <property type="evidence" value="ECO:0007669"/>
    <property type="project" value="UniProtKB-KW"/>
</dbReference>
<name>A0A1G7BCF5_9FLAO</name>
<dbReference type="OrthoDB" id="9806359at2"/>
<dbReference type="GO" id="GO:0009298">
    <property type="term" value="P:GDP-mannose biosynthetic process"/>
    <property type="evidence" value="ECO:0007669"/>
    <property type="project" value="TreeGrafter"/>
</dbReference>
<organism evidence="9 10">
    <name type="scientific">Riemerella columbipharyngis</name>
    <dbReference type="NCBI Taxonomy" id="1071918"/>
    <lineage>
        <taxon>Bacteria</taxon>
        <taxon>Pseudomonadati</taxon>
        <taxon>Bacteroidota</taxon>
        <taxon>Flavobacteriia</taxon>
        <taxon>Flavobacteriales</taxon>
        <taxon>Weeksellaceae</taxon>
        <taxon>Riemerella</taxon>
    </lineage>
</organism>
<dbReference type="SUPFAM" id="SSF53448">
    <property type="entry name" value="Nucleotide-diphospho-sugar transferases"/>
    <property type="match status" value="1"/>
</dbReference>
<evidence type="ECO:0000256" key="3">
    <source>
        <dbReference type="ARBA" id="ARBA00022679"/>
    </source>
</evidence>
<keyword evidence="6" id="KW-0342">GTP-binding</keyword>
<dbReference type="PANTHER" id="PTHR46390">
    <property type="entry name" value="MANNOSE-1-PHOSPHATE GUANYLYLTRANSFERASE"/>
    <property type="match status" value="1"/>
</dbReference>
<comment type="catalytic activity">
    <reaction evidence="7">
        <text>alpha-D-mannose 1-phosphate + GTP + H(+) = GDP-alpha-D-mannose + diphosphate</text>
        <dbReference type="Rhea" id="RHEA:15229"/>
        <dbReference type="ChEBI" id="CHEBI:15378"/>
        <dbReference type="ChEBI" id="CHEBI:33019"/>
        <dbReference type="ChEBI" id="CHEBI:37565"/>
        <dbReference type="ChEBI" id="CHEBI:57527"/>
        <dbReference type="ChEBI" id="CHEBI:58409"/>
        <dbReference type="EC" id="2.7.7.13"/>
    </reaction>
</comment>
<evidence type="ECO:0000313" key="9">
    <source>
        <dbReference type="EMBL" id="SDE24703.1"/>
    </source>
</evidence>
<dbReference type="CDD" id="cd02509">
    <property type="entry name" value="GDP-M1P_Guanylyltransferase"/>
    <property type="match status" value="1"/>
</dbReference>
<dbReference type="STRING" id="1071918.SAMN05421544_105113"/>
<dbReference type="Gene3D" id="3.90.550.10">
    <property type="entry name" value="Spore Coat Polysaccharide Biosynthesis Protein SpsA, Chain A"/>
    <property type="match status" value="1"/>
</dbReference>
<dbReference type="SUPFAM" id="SSF159283">
    <property type="entry name" value="Guanosine diphospho-D-mannose pyrophosphorylase/mannose-6-phosphate isomerase linker domain"/>
    <property type="match status" value="1"/>
</dbReference>
<keyword evidence="4 9" id="KW-0548">Nucleotidyltransferase</keyword>
<dbReference type="AlphaFoldDB" id="A0A1G7BCF5"/>
<evidence type="ECO:0000256" key="7">
    <source>
        <dbReference type="ARBA" id="ARBA00047343"/>
    </source>
</evidence>
<evidence type="ECO:0000256" key="2">
    <source>
        <dbReference type="ARBA" id="ARBA00012387"/>
    </source>
</evidence>
<evidence type="ECO:0000259" key="8">
    <source>
        <dbReference type="Pfam" id="PF00483"/>
    </source>
</evidence>
<comment type="similarity">
    <text evidence="1">Belongs to the mannose-6-phosphate isomerase type 2 family.</text>
</comment>
<dbReference type="PANTHER" id="PTHR46390:SF1">
    <property type="entry name" value="MANNOSE-1-PHOSPHATE GUANYLYLTRANSFERASE"/>
    <property type="match status" value="1"/>
</dbReference>
<dbReference type="Proteomes" id="UP000198517">
    <property type="component" value="Unassembled WGS sequence"/>
</dbReference>
<dbReference type="InterPro" id="IPR051161">
    <property type="entry name" value="Mannose-6P_isomerase_type2"/>
</dbReference>
<dbReference type="GO" id="GO:0004475">
    <property type="term" value="F:mannose-1-phosphate guanylyltransferase (GTP) activity"/>
    <property type="evidence" value="ECO:0007669"/>
    <property type="project" value="UniProtKB-EC"/>
</dbReference>
<dbReference type="InterPro" id="IPR049577">
    <property type="entry name" value="GMPP_N"/>
</dbReference>
<evidence type="ECO:0000256" key="6">
    <source>
        <dbReference type="ARBA" id="ARBA00023134"/>
    </source>
</evidence>
<dbReference type="FunFam" id="3.90.550.10:FF:000046">
    <property type="entry name" value="Mannose-1-phosphate guanylyltransferase (GDP)"/>
    <property type="match status" value="1"/>
</dbReference>
<gene>
    <name evidence="9" type="ORF">SAMN05421544_105113</name>
</gene>
<dbReference type="Pfam" id="PF00483">
    <property type="entry name" value="NTP_transferase"/>
    <property type="match status" value="1"/>
</dbReference>
<dbReference type="EMBL" id="FNAS01000005">
    <property type="protein sequence ID" value="SDE24703.1"/>
    <property type="molecule type" value="Genomic_DNA"/>
</dbReference>
<dbReference type="InterPro" id="IPR005835">
    <property type="entry name" value="NTP_transferase_dom"/>
</dbReference>
<dbReference type="RefSeq" id="WP_092736280.1">
    <property type="nucleotide sequence ID" value="NZ_FNAS01000005.1"/>
</dbReference>
<feature type="domain" description="Nucleotidyl transferase" evidence="8">
    <location>
        <begin position="9"/>
        <end position="292"/>
    </location>
</feature>
<keyword evidence="5" id="KW-0547">Nucleotide-binding</keyword>
<evidence type="ECO:0000256" key="1">
    <source>
        <dbReference type="ARBA" id="ARBA00006115"/>
    </source>
</evidence>
<dbReference type="InterPro" id="IPR029044">
    <property type="entry name" value="Nucleotide-diphossugar_trans"/>
</dbReference>
<evidence type="ECO:0000256" key="5">
    <source>
        <dbReference type="ARBA" id="ARBA00022741"/>
    </source>
</evidence>
<protein>
    <recommendedName>
        <fullName evidence="2">mannose-1-phosphate guanylyltransferase</fullName>
        <ecNumber evidence="2">2.7.7.13</ecNumber>
    </recommendedName>
</protein>
<sequence>MKNKEYFCVIMAGGVGSRFWPLSTQKFPKQYQDILGVGKTMIQQTFQRISRLIPLENIFVITNTEYVDITREQLPELPKENIVGEPVMKNTAACNIYMAYKIAAINLNAQIVVCPADHLILKEDRFLEKLEQALGYAEKGDYLITLGIKPTRPDTGYGYIQFIDDEQGRDNPSLLKVKTFTEKPNLEIAKNFLKAGDFLWNAGIFIWSVESIISAFAKYLPNMKNLFDECQYVPNGSHKLCIEDIYPKLESISIDNGILEKTDNVYVIPADLGWSDLGTWNSVYENSDKDENKNAILSKNILSYNANGNIIRSKNTDKAIIIDGLKDYIIVDTENALLICPRKNDQKLKDYLVELRTKKKGDRYL</sequence>